<dbReference type="Gene3D" id="2.170.130.10">
    <property type="entry name" value="TonB-dependent receptor, plug domain"/>
    <property type="match status" value="1"/>
</dbReference>
<feature type="signal peptide" evidence="11">
    <location>
        <begin position="1"/>
        <end position="24"/>
    </location>
</feature>
<dbReference type="AlphaFoldDB" id="A0A1C7D6A7"/>
<proteinExistence type="inferred from homology"/>
<name>A0A1C7D6A7_9SPHN</name>
<gene>
    <name evidence="14" type="ORF">A6F65_00705</name>
</gene>
<keyword evidence="4 8" id="KW-0812">Transmembrane</keyword>
<dbReference type="Proteomes" id="UP000092698">
    <property type="component" value="Chromosome"/>
</dbReference>
<feature type="domain" description="TonB-dependent receptor-like beta-barrel" evidence="12">
    <location>
        <begin position="297"/>
        <end position="687"/>
    </location>
</feature>
<comment type="similarity">
    <text evidence="8 9">Belongs to the TonB-dependent receptor family.</text>
</comment>
<organism evidence="14 15">
    <name type="scientific">Paraurantiacibacter namhicola</name>
    <dbReference type="NCBI Taxonomy" id="645517"/>
    <lineage>
        <taxon>Bacteria</taxon>
        <taxon>Pseudomonadati</taxon>
        <taxon>Pseudomonadota</taxon>
        <taxon>Alphaproteobacteria</taxon>
        <taxon>Sphingomonadales</taxon>
        <taxon>Erythrobacteraceae</taxon>
        <taxon>Paraurantiacibacter</taxon>
    </lineage>
</organism>
<dbReference type="RefSeq" id="WP_067786015.1">
    <property type="nucleotide sequence ID" value="NZ_CP016545.1"/>
</dbReference>
<evidence type="ECO:0000256" key="9">
    <source>
        <dbReference type="RuleBase" id="RU003357"/>
    </source>
</evidence>
<dbReference type="PANTHER" id="PTHR30069:SF40">
    <property type="entry name" value="TONB-DEPENDENT RECEPTOR NMB0964-RELATED"/>
    <property type="match status" value="1"/>
</dbReference>
<keyword evidence="3 8" id="KW-1134">Transmembrane beta strand</keyword>
<feature type="chain" id="PRO_5008884318" evidence="11">
    <location>
        <begin position="25"/>
        <end position="718"/>
    </location>
</feature>
<evidence type="ECO:0000259" key="12">
    <source>
        <dbReference type="Pfam" id="PF00593"/>
    </source>
</evidence>
<reference evidence="14 15" key="1">
    <citation type="submission" date="2016-07" db="EMBL/GenBank/DDBJ databases">
        <title>Complete genome sequence of Altererythrobacter namhicola JCM 16345T, containing esterase-encoding genes.</title>
        <authorList>
            <person name="Cheng H."/>
            <person name="Wu Y.-H."/>
            <person name="Jian S.-L."/>
            <person name="Huo Y.-Y."/>
            <person name="Wang C.-S."/>
            <person name="Xu X.-W."/>
        </authorList>
    </citation>
    <scope>NUCLEOTIDE SEQUENCE [LARGE SCALE GENOMIC DNA]</scope>
    <source>
        <strain evidence="14 15">JCM 16345</strain>
    </source>
</reference>
<keyword evidence="11" id="KW-0732">Signal</keyword>
<feature type="region of interest" description="Disordered" evidence="10">
    <location>
        <begin position="308"/>
        <end position="328"/>
    </location>
</feature>
<evidence type="ECO:0000313" key="15">
    <source>
        <dbReference type="Proteomes" id="UP000092698"/>
    </source>
</evidence>
<dbReference type="PATRIC" id="fig|645517.4.peg.706"/>
<evidence type="ECO:0000256" key="3">
    <source>
        <dbReference type="ARBA" id="ARBA00022452"/>
    </source>
</evidence>
<comment type="subcellular location">
    <subcellularLocation>
        <location evidence="1 8">Cell outer membrane</location>
        <topology evidence="1 8">Multi-pass membrane protein</topology>
    </subcellularLocation>
</comment>
<evidence type="ECO:0000256" key="10">
    <source>
        <dbReference type="SAM" id="MobiDB-lite"/>
    </source>
</evidence>
<protein>
    <submittedName>
        <fullName evidence="14">Putative TonB-dependent receptor</fullName>
    </submittedName>
</protein>
<dbReference type="GO" id="GO:0009279">
    <property type="term" value="C:cell outer membrane"/>
    <property type="evidence" value="ECO:0007669"/>
    <property type="project" value="UniProtKB-SubCell"/>
</dbReference>
<evidence type="ECO:0000256" key="2">
    <source>
        <dbReference type="ARBA" id="ARBA00022448"/>
    </source>
</evidence>
<keyword evidence="7 8" id="KW-0998">Cell outer membrane</keyword>
<keyword evidence="15" id="KW-1185">Reference proteome</keyword>
<dbReference type="InterPro" id="IPR012910">
    <property type="entry name" value="Plug_dom"/>
</dbReference>
<dbReference type="SUPFAM" id="SSF56935">
    <property type="entry name" value="Porins"/>
    <property type="match status" value="1"/>
</dbReference>
<dbReference type="OrthoDB" id="9795928at2"/>
<sequence>MILSRLLAGTAALTFLVPNGAALAQDAEVQRQDTAETSQERASGDDFHGEIVVRAGGLARLDMLAGTSVLQGDELQRNLDGQIGEVLAKLPGVSATSFSPGASRPVLRGFQGDRVRVLVDGIGAIDASNTSADHAVTIDPLTAERIEVLRGPAVLLYGSSAIGGAVNVIDRRIPQARPDEPLHVDAIVGFDTAHHLREGGVSFDLPVGGGFALHVDGSIRRTDNVEIPGFAVSGPLRADLLAEAAEEEADEPEEAAELREAAGRKGSVPGTYTATESAGVGLAWFGNGANLGVSFGYYDSDYGIPLRPGTEHAHEEDGAAPGAEEEEEIEDVRIGLVQKRVDFRGGVQLGGGFFEELTTRWGYADYTHTEFENGEVGTVFDVEGVEGRVELVQRERNGWRGSIGAQFLYKDFVAVGEEAYVPPNTTEQFAVFTLQEVELGNAEFEFGARYENVSLENVTSGLKRDFDAYSLAGGLSYSPSYGWRVGVNLSHSERAPTSEELFADGPHIASQQFEIGDAGLVKEKANGVEGYARWNSGPADFGIAVYHTWFDDFIYLQSTGMEEDGLPVFMQRQQDAKHFGVEAEATFPLLRGDGWSLVGEARGDYVRATLDNGDPVPRIPPVSLLGAAEYRTDAFDVRAEVQWFGEQDRVAPLELPTDSFALVNMALTWKPVRGDGNLTVILQGNNLFDVTGRRHASFTKDYVPMAGRNVKVTARLSL</sequence>
<keyword evidence="5 9" id="KW-0798">TonB box</keyword>
<evidence type="ECO:0000313" key="14">
    <source>
        <dbReference type="EMBL" id="ANU07026.1"/>
    </source>
</evidence>
<dbReference type="GO" id="GO:0015344">
    <property type="term" value="F:siderophore uptake transmembrane transporter activity"/>
    <property type="evidence" value="ECO:0007669"/>
    <property type="project" value="TreeGrafter"/>
</dbReference>
<dbReference type="Gene3D" id="2.40.170.20">
    <property type="entry name" value="TonB-dependent receptor, beta-barrel domain"/>
    <property type="match status" value="1"/>
</dbReference>
<accession>A0A1C7D6A7</accession>
<dbReference type="InterPro" id="IPR036942">
    <property type="entry name" value="Beta-barrel_TonB_sf"/>
</dbReference>
<dbReference type="InterPro" id="IPR037066">
    <property type="entry name" value="Plug_dom_sf"/>
</dbReference>
<dbReference type="PROSITE" id="PS52016">
    <property type="entry name" value="TONB_DEPENDENT_REC_3"/>
    <property type="match status" value="1"/>
</dbReference>
<feature type="region of interest" description="Disordered" evidence="10">
    <location>
        <begin position="245"/>
        <end position="270"/>
    </location>
</feature>
<dbReference type="Pfam" id="PF07715">
    <property type="entry name" value="Plug"/>
    <property type="match status" value="1"/>
</dbReference>
<keyword evidence="14" id="KW-0675">Receptor</keyword>
<dbReference type="InterPro" id="IPR000531">
    <property type="entry name" value="Beta-barrel_TonB"/>
</dbReference>
<dbReference type="Pfam" id="PF00593">
    <property type="entry name" value="TonB_dep_Rec_b-barrel"/>
    <property type="match status" value="1"/>
</dbReference>
<dbReference type="GO" id="GO:0044718">
    <property type="term" value="P:siderophore transmembrane transport"/>
    <property type="evidence" value="ECO:0007669"/>
    <property type="project" value="TreeGrafter"/>
</dbReference>
<evidence type="ECO:0000256" key="8">
    <source>
        <dbReference type="PROSITE-ProRule" id="PRU01360"/>
    </source>
</evidence>
<dbReference type="KEGG" id="anh:A6F65_00705"/>
<evidence type="ECO:0000256" key="4">
    <source>
        <dbReference type="ARBA" id="ARBA00022692"/>
    </source>
</evidence>
<feature type="domain" description="TonB-dependent receptor plug" evidence="13">
    <location>
        <begin position="63"/>
        <end position="165"/>
    </location>
</feature>
<evidence type="ECO:0000256" key="5">
    <source>
        <dbReference type="ARBA" id="ARBA00023077"/>
    </source>
</evidence>
<evidence type="ECO:0000256" key="1">
    <source>
        <dbReference type="ARBA" id="ARBA00004571"/>
    </source>
</evidence>
<evidence type="ECO:0000259" key="13">
    <source>
        <dbReference type="Pfam" id="PF07715"/>
    </source>
</evidence>
<feature type="compositionally biased region" description="Acidic residues" evidence="10">
    <location>
        <begin position="245"/>
        <end position="255"/>
    </location>
</feature>
<dbReference type="EMBL" id="CP016545">
    <property type="protein sequence ID" value="ANU07026.1"/>
    <property type="molecule type" value="Genomic_DNA"/>
</dbReference>
<dbReference type="PANTHER" id="PTHR30069">
    <property type="entry name" value="TONB-DEPENDENT OUTER MEMBRANE RECEPTOR"/>
    <property type="match status" value="1"/>
</dbReference>
<dbReference type="InterPro" id="IPR039426">
    <property type="entry name" value="TonB-dep_rcpt-like"/>
</dbReference>
<dbReference type="STRING" id="645517.A6F65_00705"/>
<dbReference type="CDD" id="cd01347">
    <property type="entry name" value="ligand_gated_channel"/>
    <property type="match status" value="1"/>
</dbReference>
<evidence type="ECO:0000256" key="6">
    <source>
        <dbReference type="ARBA" id="ARBA00023136"/>
    </source>
</evidence>
<evidence type="ECO:0000256" key="11">
    <source>
        <dbReference type="SAM" id="SignalP"/>
    </source>
</evidence>
<keyword evidence="6 8" id="KW-0472">Membrane</keyword>
<evidence type="ECO:0000256" key="7">
    <source>
        <dbReference type="ARBA" id="ARBA00023237"/>
    </source>
</evidence>
<keyword evidence="2 8" id="KW-0813">Transport</keyword>